<accession>A0A2G1W9L7</accession>
<evidence type="ECO:0000256" key="1">
    <source>
        <dbReference type="SAM" id="Coils"/>
    </source>
</evidence>
<evidence type="ECO:0000256" key="2">
    <source>
        <dbReference type="SAM" id="MobiDB-lite"/>
    </source>
</evidence>
<keyword evidence="4" id="KW-1185">Reference proteome</keyword>
<gene>
    <name evidence="3" type="ORF">CEE69_09050</name>
</gene>
<dbReference type="OrthoDB" id="275073at2"/>
<keyword evidence="1" id="KW-0175">Coiled coil</keyword>
<protein>
    <submittedName>
        <fullName evidence="3">Uncharacterized protein</fullName>
    </submittedName>
</protein>
<dbReference type="Proteomes" id="UP000225740">
    <property type="component" value="Unassembled WGS sequence"/>
</dbReference>
<dbReference type="GeneID" id="90608322"/>
<dbReference type="AlphaFoldDB" id="A0A2G1W9L7"/>
<comment type="caution">
    <text evidence="3">The sequence shown here is derived from an EMBL/GenBank/DDBJ whole genome shotgun (WGS) entry which is preliminary data.</text>
</comment>
<evidence type="ECO:0000313" key="3">
    <source>
        <dbReference type="EMBL" id="PHQ35735.1"/>
    </source>
</evidence>
<sequence>MDEPTPSTFASVRDGFAAIRELILVLAMLALFLTPTTVREVLQDAGIRSFAGVEFDEETLTEVENAESRVIELENQLALAQSQLESIASISPNRIDPRLGSVSKLLANAQQSASKMSHSLEEAKGKQIELWQRSGRPPRSHHREETTVTEQPEIEQALAAPEELFNR</sequence>
<proteinExistence type="predicted"/>
<dbReference type="RefSeq" id="WP_099260369.1">
    <property type="nucleotide sequence ID" value="NZ_JBDUYK010000048.1"/>
</dbReference>
<name>A0A2G1W9L7_9BACT</name>
<reference evidence="3 4" key="1">
    <citation type="submission" date="2017-06" db="EMBL/GenBank/DDBJ databases">
        <title>Description of Rhodopirellula bahusiensis sp. nov.</title>
        <authorList>
            <person name="Kizina J."/>
            <person name="Harder J."/>
        </authorList>
    </citation>
    <scope>NUCLEOTIDE SEQUENCE [LARGE SCALE GENOMIC DNA]</scope>
    <source>
        <strain evidence="3 4">SWK21</strain>
    </source>
</reference>
<organism evidence="3 4">
    <name type="scientific">Rhodopirellula bahusiensis</name>
    <dbReference type="NCBI Taxonomy" id="2014065"/>
    <lineage>
        <taxon>Bacteria</taxon>
        <taxon>Pseudomonadati</taxon>
        <taxon>Planctomycetota</taxon>
        <taxon>Planctomycetia</taxon>
        <taxon>Pirellulales</taxon>
        <taxon>Pirellulaceae</taxon>
        <taxon>Rhodopirellula</taxon>
    </lineage>
</organism>
<feature type="region of interest" description="Disordered" evidence="2">
    <location>
        <begin position="129"/>
        <end position="167"/>
    </location>
</feature>
<evidence type="ECO:0000313" key="4">
    <source>
        <dbReference type="Proteomes" id="UP000225740"/>
    </source>
</evidence>
<dbReference type="EMBL" id="NIZW01000006">
    <property type="protein sequence ID" value="PHQ35735.1"/>
    <property type="molecule type" value="Genomic_DNA"/>
</dbReference>
<feature type="coiled-coil region" evidence="1">
    <location>
        <begin position="56"/>
        <end position="126"/>
    </location>
</feature>